<dbReference type="PROSITE" id="PS51724">
    <property type="entry name" value="SPOR"/>
    <property type="match status" value="1"/>
</dbReference>
<name>A0A7X1KK75_9SPHN</name>
<gene>
    <name evidence="5" type="ORF">H7F51_00495</name>
</gene>
<evidence type="ECO:0000259" key="4">
    <source>
        <dbReference type="PROSITE" id="PS51724"/>
    </source>
</evidence>
<dbReference type="Pfam" id="PF05036">
    <property type="entry name" value="SPOR"/>
    <property type="match status" value="1"/>
</dbReference>
<protein>
    <submittedName>
        <fullName evidence="5">SPOR domain-containing protein</fullName>
    </submittedName>
</protein>
<keyword evidence="6" id="KW-1185">Reference proteome</keyword>
<dbReference type="Gene3D" id="1.25.40.10">
    <property type="entry name" value="Tetratricopeptide repeat domain"/>
    <property type="match status" value="1"/>
</dbReference>
<dbReference type="InterPro" id="IPR036680">
    <property type="entry name" value="SPOR-like_sf"/>
</dbReference>
<reference evidence="5 6" key="1">
    <citation type="submission" date="2020-08" db="EMBL/GenBank/DDBJ databases">
        <title>The genome sequence of type strain Novosphingobium flavum NBRC 111647.</title>
        <authorList>
            <person name="Liu Y."/>
        </authorList>
    </citation>
    <scope>NUCLEOTIDE SEQUENCE [LARGE SCALE GENOMIC DNA]</scope>
    <source>
        <strain evidence="5 6">NBRC 111647</strain>
    </source>
</reference>
<feature type="compositionally biased region" description="Low complexity" evidence="2">
    <location>
        <begin position="322"/>
        <end position="338"/>
    </location>
</feature>
<feature type="region of interest" description="Disordered" evidence="2">
    <location>
        <begin position="301"/>
        <end position="362"/>
    </location>
</feature>
<dbReference type="SUPFAM" id="SSF48452">
    <property type="entry name" value="TPR-like"/>
    <property type="match status" value="1"/>
</dbReference>
<feature type="repeat" description="TPR" evidence="1">
    <location>
        <begin position="83"/>
        <end position="116"/>
    </location>
</feature>
<dbReference type="Proteomes" id="UP000566813">
    <property type="component" value="Unassembled WGS sequence"/>
</dbReference>
<proteinExistence type="predicted"/>
<feature type="region of interest" description="Disordered" evidence="2">
    <location>
        <begin position="456"/>
        <end position="477"/>
    </location>
</feature>
<keyword evidence="1" id="KW-0802">TPR repeat</keyword>
<feature type="domain" description="SPOR" evidence="4">
    <location>
        <begin position="545"/>
        <end position="626"/>
    </location>
</feature>
<dbReference type="PRINTS" id="PR01217">
    <property type="entry name" value="PRICHEXTENSN"/>
</dbReference>
<sequence length="637" mass="65145">MKAGHVKQDRQGSCDLGSCNLGGGKLRARRIAAGYLLPVAALLAPALLPAPLAAQPVVQPLPGGSTQTLNSALARLARDPRDLGALIDAGNAALQVGDIDAATGFFARADQLSPNNMRVKAGLASALVRSANPYDAIPMFAEAERAGVNDPLVVSDRGLAYDLVGDNATAQRYYRQSLSAAPNDETQRRLALSQAIAGDRAGMEQTLSPLLQRQDKAAWRTRAFALAILGRPDEAVAIANQSMPTDLANGIAPYLRYMPRLTAAQQAAAANFGRFPRAAEIGRDDPRVALYAPPKRVASTADAPLVPAGTPLGRSRTSVRQPAPARAAAVTPPVAPAAMRSAPPEPMPDRQVGAPPQLVATGELPPRTAAAPLPVAPAPSPAPTPARVPVFAPVTASIAPSQPAPSQPAPIARPAPVPAPVQAALPAPAPAVASPAPAPASASGFDLARVVAAQSGSAAPGSSPAAPPAPAPAFVDAPHVPSAPAPVAASAPAPAPVRRPAPPARVADAFGDFTVSKGVVAPAPGAVDVRKIAAAKPKPPEPKKPAHPSRIWVQVGTGRDLRALAFTWRGLVKDNPALLRGKDAMTSDWGRTNRLLTGPFPTEAAAEAYLVKLKKAGLDAFEWISPAGQVVDDLPGT</sequence>
<evidence type="ECO:0000313" key="6">
    <source>
        <dbReference type="Proteomes" id="UP000566813"/>
    </source>
</evidence>
<comment type="caution">
    <text evidence="5">The sequence shown here is derived from an EMBL/GenBank/DDBJ whole genome shotgun (WGS) entry which is preliminary data.</text>
</comment>
<keyword evidence="3" id="KW-1133">Transmembrane helix</keyword>
<feature type="repeat" description="TPR" evidence="1">
    <location>
        <begin position="151"/>
        <end position="184"/>
    </location>
</feature>
<dbReference type="EMBL" id="JACLAW010000001">
    <property type="protein sequence ID" value="MBC2663988.1"/>
    <property type="molecule type" value="Genomic_DNA"/>
</dbReference>
<feature type="transmembrane region" description="Helical" evidence="3">
    <location>
        <begin position="35"/>
        <end position="54"/>
    </location>
</feature>
<dbReference type="PROSITE" id="PS50005">
    <property type="entry name" value="TPR"/>
    <property type="match status" value="2"/>
</dbReference>
<dbReference type="GO" id="GO:0042834">
    <property type="term" value="F:peptidoglycan binding"/>
    <property type="evidence" value="ECO:0007669"/>
    <property type="project" value="InterPro"/>
</dbReference>
<keyword evidence="3" id="KW-0472">Membrane</keyword>
<accession>A0A7X1KK75</accession>
<organism evidence="5 6">
    <name type="scientific">Novosphingobium flavum</name>
    <dbReference type="NCBI Taxonomy" id="1778672"/>
    <lineage>
        <taxon>Bacteria</taxon>
        <taxon>Pseudomonadati</taxon>
        <taxon>Pseudomonadota</taxon>
        <taxon>Alphaproteobacteria</taxon>
        <taxon>Sphingomonadales</taxon>
        <taxon>Sphingomonadaceae</taxon>
        <taxon>Novosphingobium</taxon>
    </lineage>
</organism>
<keyword evidence="3" id="KW-0812">Transmembrane</keyword>
<evidence type="ECO:0000313" key="5">
    <source>
        <dbReference type="EMBL" id="MBC2663988.1"/>
    </source>
</evidence>
<dbReference type="InterPro" id="IPR011990">
    <property type="entry name" value="TPR-like_helical_dom_sf"/>
</dbReference>
<evidence type="ECO:0000256" key="2">
    <source>
        <dbReference type="SAM" id="MobiDB-lite"/>
    </source>
</evidence>
<dbReference type="InterPro" id="IPR007730">
    <property type="entry name" value="SPOR-like_dom"/>
</dbReference>
<dbReference type="AlphaFoldDB" id="A0A7X1KK75"/>
<evidence type="ECO:0000256" key="1">
    <source>
        <dbReference type="PROSITE-ProRule" id="PRU00339"/>
    </source>
</evidence>
<evidence type="ECO:0000256" key="3">
    <source>
        <dbReference type="SAM" id="Phobius"/>
    </source>
</evidence>
<dbReference type="SUPFAM" id="SSF110997">
    <property type="entry name" value="Sporulation related repeat"/>
    <property type="match status" value="1"/>
</dbReference>
<dbReference type="InterPro" id="IPR019734">
    <property type="entry name" value="TPR_rpt"/>
</dbReference>